<accession>A0A8W7P0Q5</accession>
<dbReference type="AlphaFoldDB" id="A0A8W7P0Q5"/>
<protein>
    <submittedName>
        <fullName evidence="2">Uncharacterized protein</fullName>
    </submittedName>
</protein>
<reference evidence="2" key="1">
    <citation type="submission" date="2022-08" db="UniProtKB">
        <authorList>
            <consortium name="EnsemblMetazoa"/>
        </authorList>
    </citation>
    <scope>IDENTIFICATION</scope>
</reference>
<feature type="compositionally biased region" description="Gly residues" evidence="1">
    <location>
        <begin position="132"/>
        <end position="144"/>
    </location>
</feature>
<evidence type="ECO:0000313" key="2">
    <source>
        <dbReference type="EnsemblMetazoa" id="ACOM023246-PA.1"/>
    </source>
</evidence>
<feature type="region of interest" description="Disordered" evidence="1">
    <location>
        <begin position="117"/>
        <end position="163"/>
    </location>
</feature>
<organism evidence="2">
    <name type="scientific">Anopheles coluzzii</name>
    <name type="common">African malaria mosquito</name>
    <dbReference type="NCBI Taxonomy" id="1518534"/>
    <lineage>
        <taxon>Eukaryota</taxon>
        <taxon>Metazoa</taxon>
        <taxon>Ecdysozoa</taxon>
        <taxon>Arthropoda</taxon>
        <taxon>Hexapoda</taxon>
        <taxon>Insecta</taxon>
        <taxon>Pterygota</taxon>
        <taxon>Neoptera</taxon>
        <taxon>Endopterygota</taxon>
        <taxon>Diptera</taxon>
        <taxon>Nematocera</taxon>
        <taxon>Culicoidea</taxon>
        <taxon>Culicidae</taxon>
        <taxon>Anophelinae</taxon>
        <taxon>Anopheles</taxon>
    </lineage>
</organism>
<evidence type="ECO:0000256" key="1">
    <source>
        <dbReference type="SAM" id="MobiDB-lite"/>
    </source>
</evidence>
<name>A0A8W7P0Q5_ANOCL</name>
<sequence>MSYSERSALVAIRGWLWRVSAMMPYRLSSPASTIWGTRCVAPDSPRPTDFGSSSAVSIIRMDETVALVHNRPHRVVDGKAGRIRGNLVPVQVGLEQQLQLLRLRAEEGRSCFVSAMSSPPALLPTPPTVDGCEGGGGGGGGGGDSMPRSSTLKSSKQIEDSST</sequence>
<dbReference type="Proteomes" id="UP000075882">
    <property type="component" value="Unassembled WGS sequence"/>
</dbReference>
<dbReference type="EnsemblMetazoa" id="ACOM023246-RA">
    <property type="protein sequence ID" value="ACOM023246-PA.1"/>
    <property type="gene ID" value="ACOM023246"/>
</dbReference>
<proteinExistence type="predicted"/>